<evidence type="ECO:0000313" key="3">
    <source>
        <dbReference type="Proteomes" id="UP001139125"/>
    </source>
</evidence>
<name>A0A9X2RFH3_9BACT</name>
<comment type="caution">
    <text evidence="2">The sequence shown here is derived from an EMBL/GenBank/DDBJ whole genome shotgun (WGS) entry which is preliminary data.</text>
</comment>
<accession>A0A9X2RFH3</accession>
<dbReference type="Pfam" id="PF06037">
    <property type="entry name" value="DUF922"/>
    <property type="match status" value="1"/>
</dbReference>
<dbReference type="InterPro" id="IPR010321">
    <property type="entry name" value="DUF922"/>
</dbReference>
<reference evidence="2" key="1">
    <citation type="submission" date="2022-06" db="EMBL/GenBank/DDBJ databases">
        <title>Gracilimonas sp. CAU 1638 isolated from sea sediment.</title>
        <authorList>
            <person name="Kim W."/>
        </authorList>
    </citation>
    <scope>NUCLEOTIDE SEQUENCE</scope>
    <source>
        <strain evidence="2">CAU 1638</strain>
    </source>
</reference>
<keyword evidence="1" id="KW-0175">Coiled coil</keyword>
<evidence type="ECO:0000313" key="2">
    <source>
        <dbReference type="EMBL" id="MCP9290369.1"/>
    </source>
</evidence>
<evidence type="ECO:0000256" key="1">
    <source>
        <dbReference type="SAM" id="Coils"/>
    </source>
</evidence>
<dbReference type="EMBL" id="JANDBC010000001">
    <property type="protein sequence ID" value="MCP9290369.1"/>
    <property type="molecule type" value="Genomic_DNA"/>
</dbReference>
<protein>
    <recommendedName>
        <fullName evidence="4">DUF922 domain-containing protein</fullName>
    </recommendedName>
</protein>
<dbReference type="AlphaFoldDB" id="A0A9X2RFH3"/>
<dbReference type="Proteomes" id="UP001139125">
    <property type="component" value="Unassembled WGS sequence"/>
</dbReference>
<dbReference type="RefSeq" id="WP_255132376.1">
    <property type="nucleotide sequence ID" value="NZ_JANDBC010000001.1"/>
</dbReference>
<organism evidence="2 3">
    <name type="scientific">Gracilimonas sediminicola</name>
    <dbReference type="NCBI Taxonomy" id="2952158"/>
    <lineage>
        <taxon>Bacteria</taxon>
        <taxon>Pseudomonadati</taxon>
        <taxon>Balneolota</taxon>
        <taxon>Balneolia</taxon>
        <taxon>Balneolales</taxon>
        <taxon>Balneolaceae</taxon>
        <taxon>Gracilimonas</taxon>
    </lineage>
</organism>
<keyword evidence="3" id="KW-1185">Reference proteome</keyword>
<proteinExistence type="predicted"/>
<evidence type="ECO:0008006" key="4">
    <source>
        <dbReference type="Google" id="ProtNLM"/>
    </source>
</evidence>
<sequence>MKAIVTTILIFLFSSGLVFGQHQSEKNYIYWSDDYELVWTDFEEIPKRYSEHAAFSVVGYESSFNMNAQQYEAEIKTYFSKNESWSKSWIASLLLHEQGHFDLAEVNARRFRKRVKDAMEAGTISVSVFEEMSDEAMADLEEAQKEYDEATNYSMDYRSQLQWSEKIAEQLKELEAFANTRIVISRTGN</sequence>
<gene>
    <name evidence="2" type="ORF">NM125_02100</name>
</gene>
<feature type="coiled-coil region" evidence="1">
    <location>
        <begin position="126"/>
        <end position="160"/>
    </location>
</feature>